<dbReference type="EMBL" id="BOMV01000101">
    <property type="protein sequence ID" value="GIF01310.1"/>
    <property type="molecule type" value="Genomic_DNA"/>
</dbReference>
<keyword evidence="1" id="KW-0812">Transmembrane</keyword>
<sequence>MYTAHTDGVKSAETGRPVGRRDLLRSGAVVVAAAGAASLVAAPAGAAPAIRSASAGRRRVPVDRISIQLYTVRDALADDPAGTLAALANIGYTRVEVAGTAGLTAAAFRALLDANQIRATSGHFGIPQPFDAAAWRATLADARTLGCRYVVHPFFGVGPNGPIRDAAVWRAFAQDLNRAGAMAREAGFRFGYHNHHFEFLPLGDESGRTAFDLLTTVTERRLVHLELDLYWSWRGAADPVDVIRANRGRVLQFHVKDMNIDSGFADLGTGLIDFRRIFAQSDLAGVEEYIVERDDAGTGDREPEDALDTAAVGYRFLRNIRF</sequence>
<reference evidence="3" key="1">
    <citation type="submission" date="2021-01" db="EMBL/GenBank/DDBJ databases">
        <title>Whole genome shotgun sequence of Actinoplanes rishiriensis NBRC 108556.</title>
        <authorList>
            <person name="Komaki H."/>
            <person name="Tamura T."/>
        </authorList>
    </citation>
    <scope>NUCLEOTIDE SEQUENCE</scope>
    <source>
        <strain evidence="3">NBRC 108556</strain>
    </source>
</reference>
<dbReference type="PANTHER" id="PTHR12110">
    <property type="entry name" value="HYDROXYPYRUVATE ISOMERASE"/>
    <property type="match status" value="1"/>
</dbReference>
<dbReference type="InterPro" id="IPR013022">
    <property type="entry name" value="Xyl_isomerase-like_TIM-brl"/>
</dbReference>
<gene>
    <name evidence="3" type="ORF">Ari01nite_87740</name>
</gene>
<keyword evidence="4" id="KW-1185">Reference proteome</keyword>
<organism evidence="3 4">
    <name type="scientific">Paractinoplanes rishiriensis</name>
    <dbReference type="NCBI Taxonomy" id="1050105"/>
    <lineage>
        <taxon>Bacteria</taxon>
        <taxon>Bacillati</taxon>
        <taxon>Actinomycetota</taxon>
        <taxon>Actinomycetes</taxon>
        <taxon>Micromonosporales</taxon>
        <taxon>Micromonosporaceae</taxon>
        <taxon>Paractinoplanes</taxon>
    </lineage>
</organism>
<dbReference type="Gene3D" id="3.20.20.150">
    <property type="entry name" value="Divalent-metal-dependent TIM barrel enzymes"/>
    <property type="match status" value="1"/>
</dbReference>
<dbReference type="InterPro" id="IPR006311">
    <property type="entry name" value="TAT_signal"/>
</dbReference>
<dbReference type="AlphaFoldDB" id="A0A919K7W8"/>
<dbReference type="InterPro" id="IPR036237">
    <property type="entry name" value="Xyl_isomerase-like_sf"/>
</dbReference>
<keyword evidence="3" id="KW-0255">Endonuclease</keyword>
<name>A0A919K7W8_9ACTN</name>
<accession>A0A919K7W8</accession>
<keyword evidence="3" id="KW-0540">Nuclease</keyword>
<proteinExistence type="predicted"/>
<comment type="caution">
    <text evidence="3">The sequence shown here is derived from an EMBL/GenBank/DDBJ whole genome shotgun (WGS) entry which is preliminary data.</text>
</comment>
<dbReference type="PROSITE" id="PS51318">
    <property type="entry name" value="TAT"/>
    <property type="match status" value="1"/>
</dbReference>
<dbReference type="InterPro" id="IPR050312">
    <property type="entry name" value="IolE/XylAMocC-like"/>
</dbReference>
<feature type="domain" description="Xylose isomerase-like TIM barrel" evidence="2">
    <location>
        <begin position="84"/>
        <end position="286"/>
    </location>
</feature>
<protein>
    <submittedName>
        <fullName evidence="3">AP endonuclease</fullName>
    </submittedName>
</protein>
<dbReference type="Proteomes" id="UP000636960">
    <property type="component" value="Unassembled WGS sequence"/>
</dbReference>
<evidence type="ECO:0000259" key="2">
    <source>
        <dbReference type="Pfam" id="PF01261"/>
    </source>
</evidence>
<dbReference type="Pfam" id="PF01261">
    <property type="entry name" value="AP_endonuc_2"/>
    <property type="match status" value="1"/>
</dbReference>
<evidence type="ECO:0000313" key="4">
    <source>
        <dbReference type="Proteomes" id="UP000636960"/>
    </source>
</evidence>
<dbReference type="GO" id="GO:0004519">
    <property type="term" value="F:endonuclease activity"/>
    <property type="evidence" value="ECO:0007669"/>
    <property type="project" value="UniProtKB-KW"/>
</dbReference>
<evidence type="ECO:0000313" key="3">
    <source>
        <dbReference type="EMBL" id="GIF01310.1"/>
    </source>
</evidence>
<feature type="transmembrane region" description="Helical" evidence="1">
    <location>
        <begin position="27"/>
        <end position="50"/>
    </location>
</feature>
<keyword evidence="1" id="KW-0472">Membrane</keyword>
<dbReference type="PANTHER" id="PTHR12110:SF41">
    <property type="entry name" value="INOSOSE DEHYDRATASE"/>
    <property type="match status" value="1"/>
</dbReference>
<evidence type="ECO:0000256" key="1">
    <source>
        <dbReference type="SAM" id="Phobius"/>
    </source>
</evidence>
<keyword evidence="1" id="KW-1133">Transmembrane helix</keyword>
<keyword evidence="3" id="KW-0378">Hydrolase</keyword>
<dbReference type="SUPFAM" id="SSF51658">
    <property type="entry name" value="Xylose isomerase-like"/>
    <property type="match status" value="1"/>
</dbReference>